<evidence type="ECO:0000256" key="4">
    <source>
        <dbReference type="ARBA" id="ARBA00022692"/>
    </source>
</evidence>
<evidence type="ECO:0000256" key="7">
    <source>
        <dbReference type="ARBA" id="ARBA00024033"/>
    </source>
</evidence>
<proteinExistence type="inferred from homology"/>
<dbReference type="Pfam" id="PF09594">
    <property type="entry name" value="GT87"/>
    <property type="match status" value="1"/>
</dbReference>
<evidence type="ECO:0000313" key="9">
    <source>
        <dbReference type="EMBL" id="CAA9489558.1"/>
    </source>
</evidence>
<dbReference type="EMBL" id="CADCVW010000030">
    <property type="protein sequence ID" value="CAA9489558.1"/>
    <property type="molecule type" value="Genomic_DNA"/>
</dbReference>
<evidence type="ECO:0000256" key="3">
    <source>
        <dbReference type="ARBA" id="ARBA00022679"/>
    </source>
</evidence>
<dbReference type="GO" id="GO:0016758">
    <property type="term" value="F:hexosyltransferase activity"/>
    <property type="evidence" value="ECO:0007669"/>
    <property type="project" value="InterPro"/>
</dbReference>
<gene>
    <name evidence="9" type="ORF">AVDCRST_MAG39-704</name>
</gene>
<dbReference type="AlphaFoldDB" id="A0A6J4SBQ0"/>
<evidence type="ECO:0000256" key="1">
    <source>
        <dbReference type="ARBA" id="ARBA00004651"/>
    </source>
</evidence>
<reference evidence="9" key="1">
    <citation type="submission" date="2020-02" db="EMBL/GenBank/DDBJ databases">
        <authorList>
            <person name="Meier V. D."/>
        </authorList>
    </citation>
    <scope>NUCLEOTIDE SEQUENCE</scope>
    <source>
        <strain evidence="9">AVDCRST_MAG39</strain>
    </source>
</reference>
<accession>A0A6J4SBQ0</accession>
<evidence type="ECO:0000256" key="2">
    <source>
        <dbReference type="ARBA" id="ARBA00022475"/>
    </source>
</evidence>
<evidence type="ECO:0000256" key="8">
    <source>
        <dbReference type="SAM" id="Phobius"/>
    </source>
</evidence>
<keyword evidence="5 8" id="KW-1133">Transmembrane helix</keyword>
<protein>
    <submittedName>
        <fullName evidence="9">Uncharacterized protein</fullName>
    </submittedName>
</protein>
<organism evidence="9">
    <name type="scientific">uncultured Sphingomonadaceae bacterium</name>
    <dbReference type="NCBI Taxonomy" id="169976"/>
    <lineage>
        <taxon>Bacteria</taxon>
        <taxon>Pseudomonadati</taxon>
        <taxon>Pseudomonadota</taxon>
        <taxon>Alphaproteobacteria</taxon>
        <taxon>Sphingomonadales</taxon>
        <taxon>Sphingomonadaceae</taxon>
        <taxon>environmental samples</taxon>
    </lineage>
</organism>
<sequence>MPPVALPSALMLFWPLNVLPWPATKLAWLLLNGLFTAGLLLLLAARRFLSGVSAAAYVAVGGLLLLGLPWRVALGNGQGTIAALFFFLLAAALADRGRGVFAGLALAASLASIRLLGHCCPSSCSAADGPRCWSSAACTPPRRSASPGTWASTRSP</sequence>
<keyword evidence="3" id="KW-0808">Transferase</keyword>
<dbReference type="InterPro" id="IPR018584">
    <property type="entry name" value="GT87"/>
</dbReference>
<feature type="transmembrane region" description="Helical" evidence="8">
    <location>
        <begin position="26"/>
        <end position="45"/>
    </location>
</feature>
<evidence type="ECO:0000256" key="5">
    <source>
        <dbReference type="ARBA" id="ARBA00022989"/>
    </source>
</evidence>
<keyword evidence="6 8" id="KW-0472">Membrane</keyword>
<comment type="subcellular location">
    <subcellularLocation>
        <location evidence="1">Cell membrane</location>
        <topology evidence="1">Multi-pass membrane protein</topology>
    </subcellularLocation>
</comment>
<feature type="transmembrane region" description="Helical" evidence="8">
    <location>
        <begin position="76"/>
        <end position="93"/>
    </location>
</feature>
<evidence type="ECO:0000256" key="6">
    <source>
        <dbReference type="ARBA" id="ARBA00023136"/>
    </source>
</evidence>
<keyword evidence="4 8" id="KW-0812">Transmembrane</keyword>
<feature type="transmembrane region" description="Helical" evidence="8">
    <location>
        <begin position="52"/>
        <end position="70"/>
    </location>
</feature>
<comment type="similarity">
    <text evidence="7">Belongs to the glycosyltransferase 87 family.</text>
</comment>
<dbReference type="GO" id="GO:0005886">
    <property type="term" value="C:plasma membrane"/>
    <property type="evidence" value="ECO:0007669"/>
    <property type="project" value="UniProtKB-SubCell"/>
</dbReference>
<name>A0A6J4SBQ0_9SPHN</name>
<keyword evidence="2" id="KW-1003">Cell membrane</keyword>